<dbReference type="NCBIfam" id="NF033795">
    <property type="entry name" value="chaper_CopZ_Bs"/>
    <property type="match status" value="1"/>
</dbReference>
<dbReference type="NCBIfam" id="TIGR00003">
    <property type="entry name" value="copper ion binding protein"/>
    <property type="match status" value="1"/>
</dbReference>
<dbReference type="Gene3D" id="3.30.70.100">
    <property type="match status" value="1"/>
</dbReference>
<keyword evidence="6" id="KW-0143">Chaperone</keyword>
<dbReference type="PANTHER" id="PTHR46594:SF4">
    <property type="entry name" value="P-TYPE CATION-TRANSPORTING ATPASE"/>
    <property type="match status" value="1"/>
</dbReference>
<evidence type="ECO:0000256" key="6">
    <source>
        <dbReference type="ARBA" id="ARBA00023186"/>
    </source>
</evidence>
<dbReference type="FunFam" id="3.30.70.100:FF:000005">
    <property type="entry name" value="Copper-exporting P-type ATPase A"/>
    <property type="match status" value="1"/>
</dbReference>
<dbReference type="STRING" id="1413211.U473_02105"/>
<evidence type="ECO:0000313" key="8">
    <source>
        <dbReference type="EMBL" id="KXG42953.1"/>
    </source>
</evidence>
<dbReference type="InterPro" id="IPR001802">
    <property type="entry name" value="MerP/CopZ"/>
</dbReference>
<gene>
    <name evidence="8" type="ORF">U473_02105</name>
</gene>
<dbReference type="SUPFAM" id="SSF55008">
    <property type="entry name" value="HMA, heavy metal-associated domain"/>
    <property type="match status" value="1"/>
</dbReference>
<dbReference type="PANTHER" id="PTHR46594">
    <property type="entry name" value="P-TYPE CATION-TRANSPORTING ATPASE"/>
    <property type="match status" value="1"/>
</dbReference>
<evidence type="ECO:0000256" key="1">
    <source>
        <dbReference type="ARBA" id="ARBA00004496"/>
    </source>
</evidence>
<sequence length="68" mass="7393">MEKVIKVEGMTCNHCKMAVEGALKKLAGVSNAVVSLENKNVTVSFDEGKVTFEQMKEAIEDQGYDVVA</sequence>
<evidence type="ECO:0000256" key="2">
    <source>
        <dbReference type="ARBA" id="ARBA00015313"/>
    </source>
</evidence>
<comment type="subcellular location">
    <subcellularLocation>
        <location evidence="1">Cytoplasm</location>
    </subcellularLocation>
</comment>
<keyword evidence="9" id="KW-1185">Reference proteome</keyword>
<dbReference type="GO" id="GO:0005737">
    <property type="term" value="C:cytoplasm"/>
    <property type="evidence" value="ECO:0007669"/>
    <property type="project" value="UniProtKB-SubCell"/>
</dbReference>
<dbReference type="PROSITE" id="PS50846">
    <property type="entry name" value="HMA_2"/>
    <property type="match status" value="1"/>
</dbReference>
<dbReference type="InterPro" id="IPR006122">
    <property type="entry name" value="HMA_Cu_ion-bd"/>
</dbReference>
<evidence type="ECO:0000313" key="9">
    <source>
        <dbReference type="Proteomes" id="UP000070352"/>
    </source>
</evidence>
<dbReference type="Pfam" id="PF00403">
    <property type="entry name" value="HMA"/>
    <property type="match status" value="1"/>
</dbReference>
<dbReference type="OrthoDB" id="9813965at2"/>
<evidence type="ECO:0000256" key="5">
    <source>
        <dbReference type="ARBA" id="ARBA00023008"/>
    </source>
</evidence>
<dbReference type="AlphaFoldDB" id="A0A135L259"/>
<keyword evidence="5" id="KW-0186">Copper</keyword>
<dbReference type="RefSeq" id="WP_068722888.1">
    <property type="nucleotide sequence ID" value="NZ_LSKU01000001.1"/>
</dbReference>
<dbReference type="GO" id="GO:0005507">
    <property type="term" value="F:copper ion binding"/>
    <property type="evidence" value="ECO:0007669"/>
    <property type="project" value="InterPro"/>
</dbReference>
<dbReference type="InterPro" id="IPR017969">
    <property type="entry name" value="Heavy-metal-associated_CS"/>
</dbReference>
<dbReference type="InterPro" id="IPR049740">
    <property type="entry name" value="CopZ"/>
</dbReference>
<dbReference type="PROSITE" id="PS01047">
    <property type="entry name" value="HMA_1"/>
    <property type="match status" value="1"/>
</dbReference>
<keyword evidence="3" id="KW-0963">Cytoplasm</keyword>
<protein>
    <recommendedName>
        <fullName evidence="2">Copper chaperone CopZ</fullName>
    </recommendedName>
</protein>
<evidence type="ECO:0000256" key="4">
    <source>
        <dbReference type="ARBA" id="ARBA00022723"/>
    </source>
</evidence>
<organism evidence="8 9">
    <name type="scientific">Tepidibacillus decaturensis</name>
    <dbReference type="NCBI Taxonomy" id="1413211"/>
    <lineage>
        <taxon>Bacteria</taxon>
        <taxon>Bacillati</taxon>
        <taxon>Bacillota</taxon>
        <taxon>Bacilli</taxon>
        <taxon>Bacillales</taxon>
        <taxon>Bacillaceae</taxon>
        <taxon>Tepidibacillus</taxon>
    </lineage>
</organism>
<dbReference type="PRINTS" id="PR00946">
    <property type="entry name" value="HGSCAVENGER"/>
</dbReference>
<proteinExistence type="predicted"/>
<comment type="caution">
    <text evidence="8">The sequence shown here is derived from an EMBL/GenBank/DDBJ whole genome shotgun (WGS) entry which is preliminary data.</text>
</comment>
<dbReference type="Proteomes" id="UP000070352">
    <property type="component" value="Unassembled WGS sequence"/>
</dbReference>
<feature type="domain" description="HMA" evidence="7">
    <location>
        <begin position="1"/>
        <end position="67"/>
    </location>
</feature>
<reference evidence="8 9" key="1">
    <citation type="submission" date="2016-02" db="EMBL/GenBank/DDBJ databases">
        <title>Draft Genome for Tepidibacillus decaturensis nov. sp. Strain Z9, an Anaerobic, Moderately Thermophilic and Heterotrophic Bacterium from Deep Subsurface of the Illinois Basin, USA.</title>
        <authorList>
            <person name="Dong Y."/>
            <person name="Chang J.Y."/>
            <person name="Sanford R."/>
            <person name="Fouke B.W."/>
        </authorList>
    </citation>
    <scope>NUCLEOTIDE SEQUENCE [LARGE SCALE GENOMIC DNA]</scope>
    <source>
        <strain evidence="8 9">Z9</strain>
    </source>
</reference>
<name>A0A135L259_9BACI</name>
<accession>A0A135L259</accession>
<dbReference type="CDD" id="cd00371">
    <property type="entry name" value="HMA"/>
    <property type="match status" value="1"/>
</dbReference>
<keyword evidence="4" id="KW-0479">Metal-binding</keyword>
<evidence type="ECO:0000256" key="3">
    <source>
        <dbReference type="ARBA" id="ARBA00022490"/>
    </source>
</evidence>
<dbReference type="InterPro" id="IPR036163">
    <property type="entry name" value="HMA_dom_sf"/>
</dbReference>
<dbReference type="InterPro" id="IPR006121">
    <property type="entry name" value="HMA_dom"/>
</dbReference>
<evidence type="ECO:0000259" key="7">
    <source>
        <dbReference type="PROSITE" id="PS50846"/>
    </source>
</evidence>
<dbReference type="EMBL" id="LSKU01000001">
    <property type="protein sequence ID" value="KXG42953.1"/>
    <property type="molecule type" value="Genomic_DNA"/>
</dbReference>